<evidence type="ECO:0000256" key="4">
    <source>
        <dbReference type="ARBA" id="ARBA00022771"/>
    </source>
</evidence>
<dbReference type="InterPro" id="IPR026104">
    <property type="entry name" value="ZNF_C2HC_dom_1C"/>
</dbReference>
<feature type="region of interest" description="Disordered" evidence="9">
    <location>
        <begin position="114"/>
        <end position="176"/>
    </location>
</feature>
<feature type="region of interest" description="Disordered" evidence="9">
    <location>
        <begin position="53"/>
        <end position="72"/>
    </location>
</feature>
<dbReference type="InterPro" id="IPR036388">
    <property type="entry name" value="WH-like_DNA-bd_sf"/>
</dbReference>
<dbReference type="InterPro" id="IPR049899">
    <property type="entry name" value="Znf_C2HC_C3H"/>
</dbReference>
<proteinExistence type="inferred from homology"/>
<evidence type="ECO:0000256" key="5">
    <source>
        <dbReference type="ARBA" id="ARBA00022833"/>
    </source>
</evidence>
<feature type="compositionally biased region" description="Basic and acidic residues" evidence="9">
    <location>
        <begin position="837"/>
        <end position="846"/>
    </location>
</feature>
<dbReference type="SUPFAM" id="SSF46689">
    <property type="entry name" value="Homeodomain-like"/>
    <property type="match status" value="1"/>
</dbReference>
<evidence type="ECO:0000259" key="10">
    <source>
        <dbReference type="PROSITE" id="PS52027"/>
    </source>
</evidence>
<feature type="domain" description="C2HC/C3H-type" evidence="10">
    <location>
        <begin position="182"/>
        <end position="211"/>
    </location>
</feature>
<feature type="coiled-coil region" evidence="8">
    <location>
        <begin position="454"/>
        <end position="485"/>
    </location>
</feature>
<feature type="region of interest" description="Disordered" evidence="9">
    <location>
        <begin position="323"/>
        <end position="453"/>
    </location>
</feature>
<feature type="compositionally biased region" description="Low complexity" evidence="9">
    <location>
        <begin position="347"/>
        <end position="360"/>
    </location>
</feature>
<dbReference type="PANTHER" id="PTHR14649">
    <property type="entry name" value="ZINC FINGER C2HC DOMAIN-CONTAINING PROTEIN 1C"/>
    <property type="match status" value="1"/>
</dbReference>
<evidence type="ECO:0000313" key="11">
    <source>
        <dbReference type="EMBL" id="CAG9564671.1"/>
    </source>
</evidence>
<feature type="region of interest" description="Disordered" evidence="9">
    <location>
        <begin position="1472"/>
        <end position="1530"/>
    </location>
</feature>
<keyword evidence="6 8" id="KW-0175">Coiled coil</keyword>
<evidence type="ECO:0000256" key="2">
    <source>
        <dbReference type="ARBA" id="ARBA00010843"/>
    </source>
</evidence>
<feature type="region of interest" description="Disordered" evidence="9">
    <location>
        <begin position="232"/>
        <end position="261"/>
    </location>
</feature>
<feature type="region of interest" description="Disordered" evidence="9">
    <location>
        <begin position="1590"/>
        <end position="1636"/>
    </location>
</feature>
<keyword evidence="5" id="KW-0862">Zinc</keyword>
<dbReference type="GO" id="GO:0005634">
    <property type="term" value="C:nucleus"/>
    <property type="evidence" value="ECO:0007669"/>
    <property type="project" value="UniProtKB-SubCell"/>
</dbReference>
<name>A0A8J2QKN5_9NEOP</name>
<evidence type="ECO:0000256" key="7">
    <source>
        <dbReference type="PROSITE-ProRule" id="PRU01371"/>
    </source>
</evidence>
<feature type="compositionally biased region" description="Pro residues" evidence="9">
    <location>
        <begin position="150"/>
        <end position="176"/>
    </location>
</feature>
<dbReference type="InterPro" id="IPR009057">
    <property type="entry name" value="Homeodomain-like_sf"/>
</dbReference>
<evidence type="ECO:0000256" key="9">
    <source>
        <dbReference type="SAM" id="MobiDB-lite"/>
    </source>
</evidence>
<feature type="compositionally biased region" description="Polar residues" evidence="9">
    <location>
        <begin position="398"/>
        <end position="408"/>
    </location>
</feature>
<dbReference type="Gene3D" id="1.10.10.10">
    <property type="entry name" value="Winged helix-like DNA-binding domain superfamily/Winged helix DNA-binding domain"/>
    <property type="match status" value="1"/>
</dbReference>
<feature type="compositionally biased region" description="Low complexity" evidence="9">
    <location>
        <begin position="122"/>
        <end position="133"/>
    </location>
</feature>
<evidence type="ECO:0000256" key="6">
    <source>
        <dbReference type="ARBA" id="ARBA00023054"/>
    </source>
</evidence>
<reference evidence="11" key="1">
    <citation type="submission" date="2021-09" db="EMBL/GenBank/DDBJ databases">
        <authorList>
            <person name="Martin H S."/>
        </authorList>
    </citation>
    <scope>NUCLEOTIDE SEQUENCE</scope>
</reference>
<dbReference type="Gene3D" id="3.30.160.60">
    <property type="entry name" value="Classic Zinc Finger"/>
    <property type="match status" value="1"/>
</dbReference>
<feature type="compositionally biased region" description="Polar residues" evidence="9">
    <location>
        <begin position="422"/>
        <end position="442"/>
    </location>
</feature>
<feature type="compositionally biased region" description="Low complexity" evidence="9">
    <location>
        <begin position="247"/>
        <end position="261"/>
    </location>
</feature>
<keyword evidence="3" id="KW-0479">Metal-binding</keyword>
<feature type="region of interest" description="Disordered" evidence="9">
    <location>
        <begin position="1434"/>
        <end position="1455"/>
    </location>
</feature>
<feature type="compositionally biased region" description="Polar residues" evidence="9">
    <location>
        <begin position="847"/>
        <end position="857"/>
    </location>
</feature>
<dbReference type="PANTHER" id="PTHR14649:SF1">
    <property type="entry name" value="ZINC FINGER C2HC DOMAIN-CONTAINING PROTEIN 1C"/>
    <property type="match status" value="1"/>
</dbReference>
<accession>A0A8J2QKN5</accession>
<evidence type="ECO:0000313" key="12">
    <source>
        <dbReference type="Proteomes" id="UP000789524"/>
    </source>
</evidence>
<protein>
    <submittedName>
        <fullName evidence="11">(African queen) hypothetical protein</fullName>
    </submittedName>
</protein>
<evidence type="ECO:0000256" key="1">
    <source>
        <dbReference type="ARBA" id="ARBA00004123"/>
    </source>
</evidence>
<evidence type="ECO:0000256" key="8">
    <source>
        <dbReference type="SAM" id="Coils"/>
    </source>
</evidence>
<feature type="compositionally biased region" description="Low complexity" evidence="9">
    <location>
        <begin position="1032"/>
        <end position="1042"/>
    </location>
</feature>
<dbReference type="EMBL" id="CAKASE010000051">
    <property type="protein sequence ID" value="CAG9564671.1"/>
    <property type="molecule type" value="Genomic_DNA"/>
</dbReference>
<comment type="caution">
    <text evidence="11">The sequence shown here is derived from an EMBL/GenBank/DDBJ whole genome shotgun (WGS) entry which is preliminary data.</text>
</comment>
<dbReference type="PROSITE" id="PS52027">
    <property type="entry name" value="ZF_C2HC_C3H"/>
    <property type="match status" value="1"/>
</dbReference>
<feature type="compositionally biased region" description="Polar residues" evidence="9">
    <location>
        <begin position="1510"/>
        <end position="1530"/>
    </location>
</feature>
<organism evidence="11 12">
    <name type="scientific">Danaus chrysippus</name>
    <name type="common">African queen</name>
    <dbReference type="NCBI Taxonomy" id="151541"/>
    <lineage>
        <taxon>Eukaryota</taxon>
        <taxon>Metazoa</taxon>
        <taxon>Ecdysozoa</taxon>
        <taxon>Arthropoda</taxon>
        <taxon>Hexapoda</taxon>
        <taxon>Insecta</taxon>
        <taxon>Pterygota</taxon>
        <taxon>Neoptera</taxon>
        <taxon>Endopterygota</taxon>
        <taxon>Lepidoptera</taxon>
        <taxon>Glossata</taxon>
        <taxon>Ditrysia</taxon>
        <taxon>Papilionoidea</taxon>
        <taxon>Nymphalidae</taxon>
        <taxon>Danainae</taxon>
        <taxon>Danaini</taxon>
        <taxon>Danaina</taxon>
        <taxon>Danaus</taxon>
        <taxon>Anosia</taxon>
    </lineage>
</organism>
<comment type="subcellular location">
    <subcellularLocation>
        <location evidence="1">Nucleus</location>
    </subcellularLocation>
</comment>
<dbReference type="GO" id="GO:0008270">
    <property type="term" value="F:zinc ion binding"/>
    <property type="evidence" value="ECO:0007669"/>
    <property type="project" value="UniProtKB-KW"/>
</dbReference>
<feature type="region of interest" description="Disordered" evidence="9">
    <location>
        <begin position="760"/>
        <end position="790"/>
    </location>
</feature>
<comment type="similarity">
    <text evidence="2">Belongs to the ZC2HC1 family.</text>
</comment>
<dbReference type="OrthoDB" id="10066537at2759"/>
<dbReference type="Pfam" id="PF13913">
    <property type="entry name" value="zf-C2HC_2"/>
    <property type="match status" value="2"/>
</dbReference>
<feature type="compositionally biased region" description="Basic and acidic residues" evidence="9">
    <location>
        <begin position="1050"/>
        <end position="1060"/>
    </location>
</feature>
<evidence type="ECO:0000256" key="3">
    <source>
        <dbReference type="ARBA" id="ARBA00022723"/>
    </source>
</evidence>
<keyword evidence="4 7" id="KW-0863">Zinc-finger</keyword>
<feature type="compositionally biased region" description="Basic and acidic residues" evidence="9">
    <location>
        <begin position="1442"/>
        <end position="1452"/>
    </location>
</feature>
<feature type="compositionally biased region" description="Basic and acidic residues" evidence="9">
    <location>
        <begin position="1590"/>
        <end position="1607"/>
    </location>
</feature>
<dbReference type="Proteomes" id="UP000789524">
    <property type="component" value="Unassembled WGS sequence"/>
</dbReference>
<keyword evidence="12" id="KW-1185">Reference proteome</keyword>
<feature type="compositionally biased region" description="Basic and acidic residues" evidence="9">
    <location>
        <begin position="1481"/>
        <end position="1509"/>
    </location>
</feature>
<feature type="region of interest" description="Disordered" evidence="9">
    <location>
        <begin position="831"/>
        <end position="857"/>
    </location>
</feature>
<sequence>MPRTSGSLELSDFTRGRIVGQYEGGKSQREISAGLNVPLSTVNRVIVQFERNKKTSVSPRSGRPGPSDRQKRALVREVLRNPEKSVNDVAVTSNLSRRTVQRYFCHNSSEYFTGKRHQQQLSSKSSRSPSPESVGPASPSSGESFRPILRTPPPSRVGPPPSPPVPTHPIAPVTPEPSAPLPLSPCPVCGRTFVPASLAKHVKICEKMTVKKRKTFDSSRQRREGTDLEQYLPKNFGLPENSPFLEKSPPNTAKAAPKPKTVSVRSAIMKPTADLQKCPHCNRAFGVRAFERHVEWCADKAKILPAAPAQPPPHIADAKQRLNARTQYKAPPVRTRRSSQSRDKSSNSRSASVESSRGISPPREYGDYRHQRSRASESASSNDCHEDSSPHIPIIRNSRASQNNSSGDANVKARQARLARDISSSRSSQEPHITSAQESNTLPKLVKDEPCKPKNRLNVKKRQQLKKLEEIANKYNERKQTTKNLAVNNPTVLESVSKNMKKVEKPEIPVKSQIPVPKKIKKKLQTKQDKVLPITDKNMQDDEIKTDISLKDLDTNKDIIKVNIKERKVKTKTTKEVKKRTKESTISLDSLEGCSSDMANKDKNCQSIGINTELLCPCVPCVIHDVPDIKFVNSKKTSNKKKNDKNNQSTLSIPQPAVELLYKNPNMTSSCDIGTKHFIEEQLDSNENIHIQDYDLSVTALSNSVSEAKEPVSKDSFEMYIEISKDTNDCDHESNHDSLHDDIPNLSEENIELINEHDISGESFEDSFETKDNSNNKANENDEDVCRHGSGETYTKFTEDPSDFDEFLNITDKLISNSEMEKCVENIHTPQTNSLESMDKDVENDNKPSTTQHTFSNSLEELKNDLKDLLYEAEKDVNVTTTVENYENKEENIETQKRVNNMEHITVYGLQFVDQEKIVPNLDLHENPSELKLPSINETNKCSIKTQSIKKKTSSLYKGNKKCKMLGQQKRSNNEYRTFIINENQDEVSDEAPPLKLPRIDDKRIDDNYDPFASAARQMKELMSSDTDIPKKSLNSSKNSTNGTLPSLRPTKDKTPLHKKTDNSKMIKDTINKTYQKTPTLYRMKSFGSTSNDNSTVNNSFGGRCSSFRLNRNEKKPTIQTKPNTTKLNTTFTKSSKENVSSNDKTYFNRNSSLNRSFSSYSNSSYSTPKLKDKIPKISQSMHHGFQRSTIKQPIKLDKINKDEEKKSFVNLDSILAFDNTSMNDSNYIDPRLINENDNLPIDVNTILNNPDIISSMESLLTTENLPAKFESFNSNKNKNYENNITQSLTLKLENNNNINKNAITDFSSQYDKLMSSLEQSIASKTSVRDDESLCEDFDLEEFMSNFDDAMQKQTIDKRTYSSTTRVVTSELSKEVRSTDTKVVNSPKVVNSGSNGLIPVNKSTSLVFSNNNIMSDKIFPSSIKRSTSLLDSIQKKSGPKIDNTKSRHKTDQLEEDLMQSLKDFDKFYESERNENQSTMKETAHAKKNTHDSSKKDFKRQTDHKSKKSDSTNGNYTPNGKSSNDSAYSSLNRISPSKLSLCNTKESNGISSLEKIPAGSDSSCSHKDDVRSISSEEFLAMERSTELDETLLRPEQKEVAITNNDKRSCSRQSRHSPGWRRPEPLSSSGSESSLHKPAPRLSRFCHECGSRFLDTAKFCIECGVKRLLI</sequence>
<feature type="region of interest" description="Disordered" evidence="9">
    <location>
        <begin position="1022"/>
        <end position="1060"/>
    </location>
</feature>
<gene>
    <name evidence="11" type="ORF">DCHRY22_LOCUS5635</name>
</gene>